<sequence length="136" mass="14549">MRIGELARRSGASPRSLRYYEEQGLLAATRSPGGHREYAEDAVERVERVRCLYAAGLNSDTVRRIMPCMYANESGGPAPDLLDMFLAERERIEAAIGSLEKSRAALDSVIGEAVAARAAAGPTSSPGPVTLTGIRT</sequence>
<dbReference type="GO" id="GO:0003677">
    <property type="term" value="F:DNA binding"/>
    <property type="evidence" value="ECO:0007669"/>
    <property type="project" value="UniProtKB-KW"/>
</dbReference>
<keyword evidence="4" id="KW-1185">Reference proteome</keyword>
<dbReference type="STRING" id="758803.SAMN05421803_11560"/>
<evidence type="ECO:0000259" key="2">
    <source>
        <dbReference type="PROSITE" id="PS50937"/>
    </source>
</evidence>
<dbReference type="Proteomes" id="UP000184452">
    <property type="component" value="Unassembled WGS sequence"/>
</dbReference>
<dbReference type="AlphaFoldDB" id="A0A1M6QH97"/>
<dbReference type="CDD" id="cd01282">
    <property type="entry name" value="HTH_MerR-like_sg3"/>
    <property type="match status" value="1"/>
</dbReference>
<dbReference type="InterPro" id="IPR047057">
    <property type="entry name" value="MerR_fam"/>
</dbReference>
<dbReference type="SMART" id="SM00422">
    <property type="entry name" value="HTH_MERR"/>
    <property type="match status" value="1"/>
</dbReference>
<organism evidence="3 4">
    <name type="scientific">Nocardiopsis flavescens</name>
    <dbReference type="NCBI Taxonomy" id="758803"/>
    <lineage>
        <taxon>Bacteria</taxon>
        <taxon>Bacillati</taxon>
        <taxon>Actinomycetota</taxon>
        <taxon>Actinomycetes</taxon>
        <taxon>Streptosporangiales</taxon>
        <taxon>Nocardiopsidaceae</taxon>
        <taxon>Nocardiopsis</taxon>
    </lineage>
</organism>
<name>A0A1M6QH97_9ACTN</name>
<evidence type="ECO:0000313" key="4">
    <source>
        <dbReference type="Proteomes" id="UP000184452"/>
    </source>
</evidence>
<dbReference type="PANTHER" id="PTHR30204">
    <property type="entry name" value="REDOX-CYCLING DRUG-SENSING TRANSCRIPTIONAL ACTIVATOR SOXR"/>
    <property type="match status" value="1"/>
</dbReference>
<evidence type="ECO:0000313" key="3">
    <source>
        <dbReference type="EMBL" id="SHK19601.1"/>
    </source>
</evidence>
<dbReference type="EMBL" id="FQZK01000015">
    <property type="protein sequence ID" value="SHK19601.1"/>
    <property type="molecule type" value="Genomic_DNA"/>
</dbReference>
<dbReference type="PRINTS" id="PR00040">
    <property type="entry name" value="HTHMERR"/>
</dbReference>
<dbReference type="GO" id="GO:0003700">
    <property type="term" value="F:DNA-binding transcription factor activity"/>
    <property type="evidence" value="ECO:0007669"/>
    <property type="project" value="InterPro"/>
</dbReference>
<evidence type="ECO:0000256" key="1">
    <source>
        <dbReference type="ARBA" id="ARBA00023125"/>
    </source>
</evidence>
<dbReference type="InterPro" id="IPR000551">
    <property type="entry name" value="MerR-type_HTH_dom"/>
</dbReference>
<proteinExistence type="predicted"/>
<dbReference type="PROSITE" id="PS50937">
    <property type="entry name" value="HTH_MERR_2"/>
    <property type="match status" value="1"/>
</dbReference>
<dbReference type="PANTHER" id="PTHR30204:SF97">
    <property type="entry name" value="MERR FAMILY REGULATORY PROTEIN"/>
    <property type="match status" value="1"/>
</dbReference>
<dbReference type="OrthoDB" id="5296483at2"/>
<reference evidence="3 4" key="1">
    <citation type="submission" date="2016-11" db="EMBL/GenBank/DDBJ databases">
        <authorList>
            <person name="Jaros S."/>
            <person name="Januszkiewicz K."/>
            <person name="Wedrychowicz H."/>
        </authorList>
    </citation>
    <scope>NUCLEOTIDE SEQUENCE [LARGE SCALE GENOMIC DNA]</scope>
    <source>
        <strain evidence="3 4">CGMCC 4.5723</strain>
    </source>
</reference>
<dbReference type="Gene3D" id="1.10.1660.10">
    <property type="match status" value="1"/>
</dbReference>
<keyword evidence="1 3" id="KW-0238">DNA-binding</keyword>
<protein>
    <submittedName>
        <fullName evidence="3">DNA-binding transcriptional regulator, MerR family</fullName>
    </submittedName>
</protein>
<dbReference type="RefSeq" id="WP_073381278.1">
    <property type="nucleotide sequence ID" value="NZ_FQZK01000015.1"/>
</dbReference>
<dbReference type="InterPro" id="IPR009061">
    <property type="entry name" value="DNA-bd_dom_put_sf"/>
</dbReference>
<accession>A0A1M6QH97</accession>
<feature type="domain" description="HTH merR-type" evidence="2">
    <location>
        <begin position="1"/>
        <end position="68"/>
    </location>
</feature>
<dbReference type="SUPFAM" id="SSF46955">
    <property type="entry name" value="Putative DNA-binding domain"/>
    <property type="match status" value="1"/>
</dbReference>
<dbReference type="Pfam" id="PF13411">
    <property type="entry name" value="MerR_1"/>
    <property type="match status" value="1"/>
</dbReference>
<gene>
    <name evidence="3" type="ORF">SAMN05421803_11560</name>
</gene>